<evidence type="ECO:0000313" key="3">
    <source>
        <dbReference type="Proteomes" id="UP001056384"/>
    </source>
</evidence>
<accession>A0A9Q9APS4</accession>
<protein>
    <submittedName>
        <fullName evidence="2">Carbohydrate-binding WSC</fullName>
    </submittedName>
</protein>
<dbReference type="InterPro" id="IPR002889">
    <property type="entry name" value="WSC_carb-bd"/>
</dbReference>
<dbReference type="Pfam" id="PF01822">
    <property type="entry name" value="WSC"/>
    <property type="match status" value="1"/>
</dbReference>
<dbReference type="SMART" id="SM00321">
    <property type="entry name" value="WSC"/>
    <property type="match status" value="1"/>
</dbReference>
<reference evidence="2" key="1">
    <citation type="submission" date="2022-06" db="EMBL/GenBank/DDBJ databases">
        <title>Complete genome sequences of two strains of the flax pathogen Septoria linicola.</title>
        <authorList>
            <person name="Lapalu N."/>
            <person name="Simon A."/>
            <person name="Demenou B."/>
            <person name="Paumier D."/>
            <person name="Guillot M.-P."/>
            <person name="Gout L."/>
            <person name="Valade R."/>
        </authorList>
    </citation>
    <scope>NUCLEOTIDE SEQUENCE</scope>
    <source>
        <strain evidence="2">SE15195</strain>
    </source>
</reference>
<dbReference type="OrthoDB" id="2019572at2759"/>
<gene>
    <name evidence="2" type="ORF">Slin15195_G067860</name>
</gene>
<dbReference type="AlphaFoldDB" id="A0A9Q9APS4"/>
<name>A0A9Q9APS4_9PEZI</name>
<sequence>MAAQPVYQGCYSSQGTLRNRGAYAFESTGHCYQTCMASASPVLATTNGNECLCGDEVPAASKKVDDSTCNLSCAGYAMEKCGGKGYFSVYTMGEENGGSCQ</sequence>
<evidence type="ECO:0000313" key="2">
    <source>
        <dbReference type="EMBL" id="USW53467.1"/>
    </source>
</evidence>
<proteinExistence type="predicted"/>
<dbReference type="PROSITE" id="PS51212">
    <property type="entry name" value="WSC"/>
    <property type="match status" value="1"/>
</dbReference>
<dbReference type="Proteomes" id="UP001056384">
    <property type="component" value="Chromosome 5"/>
</dbReference>
<organism evidence="2 3">
    <name type="scientific">Septoria linicola</name>
    <dbReference type="NCBI Taxonomy" id="215465"/>
    <lineage>
        <taxon>Eukaryota</taxon>
        <taxon>Fungi</taxon>
        <taxon>Dikarya</taxon>
        <taxon>Ascomycota</taxon>
        <taxon>Pezizomycotina</taxon>
        <taxon>Dothideomycetes</taxon>
        <taxon>Dothideomycetidae</taxon>
        <taxon>Mycosphaerellales</taxon>
        <taxon>Mycosphaerellaceae</taxon>
        <taxon>Septoria</taxon>
    </lineage>
</organism>
<evidence type="ECO:0000259" key="1">
    <source>
        <dbReference type="PROSITE" id="PS51212"/>
    </source>
</evidence>
<feature type="domain" description="WSC" evidence="1">
    <location>
        <begin position="4"/>
        <end position="93"/>
    </location>
</feature>
<keyword evidence="3" id="KW-1185">Reference proteome</keyword>
<dbReference type="EMBL" id="CP099422">
    <property type="protein sequence ID" value="USW53467.1"/>
    <property type="molecule type" value="Genomic_DNA"/>
</dbReference>